<name>A0ABD3AUF8_9GENT</name>
<keyword evidence="3" id="KW-1185">Reference proteome</keyword>
<keyword evidence="1" id="KW-1133">Transmembrane helix</keyword>
<proteinExistence type="predicted"/>
<evidence type="ECO:0000313" key="2">
    <source>
        <dbReference type="EMBL" id="KAL3534841.1"/>
    </source>
</evidence>
<protein>
    <submittedName>
        <fullName evidence="2">Uncharacterized protein</fullName>
    </submittedName>
</protein>
<dbReference type="AlphaFoldDB" id="A0ABD3AUF8"/>
<keyword evidence="1" id="KW-0472">Membrane</keyword>
<organism evidence="2 3">
    <name type="scientific">Cinchona calisaya</name>
    <dbReference type="NCBI Taxonomy" id="153742"/>
    <lineage>
        <taxon>Eukaryota</taxon>
        <taxon>Viridiplantae</taxon>
        <taxon>Streptophyta</taxon>
        <taxon>Embryophyta</taxon>
        <taxon>Tracheophyta</taxon>
        <taxon>Spermatophyta</taxon>
        <taxon>Magnoliopsida</taxon>
        <taxon>eudicotyledons</taxon>
        <taxon>Gunneridae</taxon>
        <taxon>Pentapetalae</taxon>
        <taxon>asterids</taxon>
        <taxon>lamiids</taxon>
        <taxon>Gentianales</taxon>
        <taxon>Rubiaceae</taxon>
        <taxon>Cinchonoideae</taxon>
        <taxon>Cinchoneae</taxon>
        <taxon>Cinchona</taxon>
    </lineage>
</organism>
<accession>A0ABD3AUF8</accession>
<evidence type="ECO:0000256" key="1">
    <source>
        <dbReference type="SAM" id="Phobius"/>
    </source>
</evidence>
<evidence type="ECO:0000313" key="3">
    <source>
        <dbReference type="Proteomes" id="UP001630127"/>
    </source>
</evidence>
<feature type="non-terminal residue" evidence="2">
    <location>
        <position position="1"/>
    </location>
</feature>
<feature type="transmembrane region" description="Helical" evidence="1">
    <location>
        <begin position="179"/>
        <end position="201"/>
    </location>
</feature>
<reference evidence="2 3" key="1">
    <citation type="submission" date="2024-11" db="EMBL/GenBank/DDBJ databases">
        <title>A near-complete genome assembly of Cinchona calisaya.</title>
        <authorList>
            <person name="Lian D.C."/>
            <person name="Zhao X.W."/>
            <person name="Wei L."/>
        </authorList>
    </citation>
    <scope>NUCLEOTIDE SEQUENCE [LARGE SCALE GENOMIC DNA]</scope>
    <source>
        <tissue evidence="2">Nenye</tissue>
    </source>
</reference>
<comment type="caution">
    <text evidence="2">The sequence shown here is derived from an EMBL/GenBank/DDBJ whole genome shotgun (WGS) entry which is preliminary data.</text>
</comment>
<gene>
    <name evidence="2" type="ORF">ACH5RR_003302</name>
</gene>
<dbReference type="EMBL" id="JBJUIK010000002">
    <property type="protein sequence ID" value="KAL3534841.1"/>
    <property type="molecule type" value="Genomic_DNA"/>
</dbReference>
<keyword evidence="1" id="KW-0812">Transmembrane</keyword>
<dbReference type="Proteomes" id="UP001630127">
    <property type="component" value="Unassembled WGS sequence"/>
</dbReference>
<sequence>RVPRAARAVEAFGALRFISQATFAGYQRLFDKTVVTEHPIILSLLHEFYANARGADRVVMVRGIPMSYSRAIIITVLGTPFIEQDEVGVQLDASTEVAVALRAPFYGKRLRILEWKHGKDLEPDRPVLRRHEDGSLSQQPKQSMSSFEICKMMLFSRGIIQLEVMRRTSMGYLELIRHYFFHWCCLLDWIPMLVQLLLMLLL</sequence>